<evidence type="ECO:0000256" key="2">
    <source>
        <dbReference type="SAM" id="Phobius"/>
    </source>
</evidence>
<dbReference type="InParanoid" id="A0A1Y1YWT9"/>
<protein>
    <submittedName>
        <fullName evidence="3">Uncharacterized protein</fullName>
    </submittedName>
</protein>
<keyword evidence="4" id="KW-1185">Reference proteome</keyword>
<dbReference type="STRING" id="1314790.A0A1Y1YWT9"/>
<proteinExistence type="predicted"/>
<dbReference type="Proteomes" id="UP000193498">
    <property type="component" value="Unassembled WGS sequence"/>
</dbReference>
<comment type="caution">
    <text evidence="3">The sequence shown here is derived from an EMBL/GenBank/DDBJ whole genome shotgun (WGS) entry which is preliminary data.</text>
</comment>
<gene>
    <name evidence="3" type="ORF">K493DRAFT_277370</name>
</gene>
<feature type="transmembrane region" description="Helical" evidence="2">
    <location>
        <begin position="89"/>
        <end position="107"/>
    </location>
</feature>
<keyword evidence="2" id="KW-1133">Transmembrane helix</keyword>
<dbReference type="EMBL" id="MCFE01000058">
    <property type="protein sequence ID" value="ORY02324.1"/>
    <property type="molecule type" value="Genomic_DNA"/>
</dbReference>
<evidence type="ECO:0000256" key="1">
    <source>
        <dbReference type="SAM" id="Coils"/>
    </source>
</evidence>
<dbReference type="OrthoDB" id="10263751at2759"/>
<feature type="coiled-coil region" evidence="1">
    <location>
        <begin position="188"/>
        <end position="215"/>
    </location>
</feature>
<dbReference type="PANTHER" id="PTHR42032:SF1">
    <property type="entry name" value="YALI0E30679P"/>
    <property type="match status" value="1"/>
</dbReference>
<feature type="transmembrane region" description="Helical" evidence="2">
    <location>
        <begin position="220"/>
        <end position="241"/>
    </location>
</feature>
<evidence type="ECO:0000313" key="4">
    <source>
        <dbReference type="Proteomes" id="UP000193498"/>
    </source>
</evidence>
<accession>A0A1Y1YWT9</accession>
<sequence length="276" mass="32385">MLLALVGFYLYLVIKVPWELYFAARKRRVHRDAQIGQPGNAVQEAIRSEAISKLYRQEQLSLLVVLASPVLGGYLLQLSRQFLSDYDKYFSQLNIMIFIFAAGIKPVSHMIGLVKNRALRLQEEIHYPNSEVEELRTRLEKMEEELHLLRSALATRSEVGEYKQDMQPALVELTRWFKKFELHDQNVKKQQISKLDELELRLNKIELNTAHVQDLKRKNALIWLVDLISRVIWLPLNLFVFCLRCFNYLIPYRLLQHTEATSKGSLGKHKPSYDYQ</sequence>
<keyword evidence="1" id="KW-0175">Coiled coil</keyword>
<feature type="transmembrane region" description="Helical" evidence="2">
    <location>
        <begin position="6"/>
        <end position="24"/>
    </location>
</feature>
<organism evidence="3 4">
    <name type="scientific">Basidiobolus meristosporus CBS 931.73</name>
    <dbReference type="NCBI Taxonomy" id="1314790"/>
    <lineage>
        <taxon>Eukaryota</taxon>
        <taxon>Fungi</taxon>
        <taxon>Fungi incertae sedis</taxon>
        <taxon>Zoopagomycota</taxon>
        <taxon>Entomophthoromycotina</taxon>
        <taxon>Basidiobolomycetes</taxon>
        <taxon>Basidiobolales</taxon>
        <taxon>Basidiobolaceae</taxon>
        <taxon>Basidiobolus</taxon>
    </lineage>
</organism>
<reference evidence="3 4" key="1">
    <citation type="submission" date="2016-07" db="EMBL/GenBank/DDBJ databases">
        <title>Pervasive Adenine N6-methylation of Active Genes in Fungi.</title>
        <authorList>
            <consortium name="DOE Joint Genome Institute"/>
            <person name="Mondo S.J."/>
            <person name="Dannebaum R.O."/>
            <person name="Kuo R.C."/>
            <person name="Labutti K."/>
            <person name="Haridas S."/>
            <person name="Kuo A."/>
            <person name="Salamov A."/>
            <person name="Ahrendt S.R."/>
            <person name="Lipzen A."/>
            <person name="Sullivan W."/>
            <person name="Andreopoulos W.B."/>
            <person name="Clum A."/>
            <person name="Lindquist E."/>
            <person name="Daum C."/>
            <person name="Ramamoorthy G.K."/>
            <person name="Gryganskyi A."/>
            <person name="Culley D."/>
            <person name="Magnuson J.K."/>
            <person name="James T.Y."/>
            <person name="O'Malley M.A."/>
            <person name="Stajich J.E."/>
            <person name="Spatafora J.W."/>
            <person name="Visel A."/>
            <person name="Grigoriev I.V."/>
        </authorList>
    </citation>
    <scope>NUCLEOTIDE SEQUENCE [LARGE SCALE GENOMIC DNA]</scope>
    <source>
        <strain evidence="3 4">CBS 931.73</strain>
    </source>
</reference>
<dbReference type="PANTHER" id="PTHR42032">
    <property type="entry name" value="YALI0E30679P"/>
    <property type="match status" value="1"/>
</dbReference>
<name>A0A1Y1YWT9_9FUNG</name>
<evidence type="ECO:0000313" key="3">
    <source>
        <dbReference type="EMBL" id="ORY02324.1"/>
    </source>
</evidence>
<keyword evidence="2" id="KW-0472">Membrane</keyword>
<dbReference type="AlphaFoldDB" id="A0A1Y1YWT9"/>
<feature type="transmembrane region" description="Helical" evidence="2">
    <location>
        <begin position="60"/>
        <end position="77"/>
    </location>
</feature>
<keyword evidence="2" id="KW-0812">Transmembrane</keyword>